<evidence type="ECO:0000313" key="2">
    <source>
        <dbReference type="Proteomes" id="UP001232973"/>
    </source>
</evidence>
<name>A0ABT9XMR8_9BACL</name>
<comment type="caution">
    <text evidence="1">The sequence shown here is derived from an EMBL/GenBank/DDBJ whole genome shotgun (WGS) entry which is preliminary data.</text>
</comment>
<keyword evidence="2" id="KW-1185">Reference proteome</keyword>
<accession>A0ABT9XMR8</accession>
<proteinExistence type="predicted"/>
<dbReference type="Proteomes" id="UP001232973">
    <property type="component" value="Unassembled WGS sequence"/>
</dbReference>
<evidence type="ECO:0000313" key="1">
    <source>
        <dbReference type="EMBL" id="MDQ0191619.1"/>
    </source>
</evidence>
<organism evidence="1 2">
    <name type="scientific">Alicyclobacillus cycloheptanicus</name>
    <dbReference type="NCBI Taxonomy" id="1457"/>
    <lineage>
        <taxon>Bacteria</taxon>
        <taxon>Bacillati</taxon>
        <taxon>Bacillota</taxon>
        <taxon>Bacilli</taxon>
        <taxon>Bacillales</taxon>
        <taxon>Alicyclobacillaceae</taxon>
        <taxon>Alicyclobacillus</taxon>
    </lineage>
</organism>
<sequence length="67" mass="7754">MSYQECGASNEVVTLESYERYRAILTPEEYIALFGTPDRTARNWMDIATYICRDILARCVKTAGRRN</sequence>
<protein>
    <recommendedName>
        <fullName evidence="3">DNA (cytosine-5-)-methyltransferase</fullName>
    </recommendedName>
</protein>
<reference evidence="1 2" key="1">
    <citation type="submission" date="2023-07" db="EMBL/GenBank/DDBJ databases">
        <title>Genomic Encyclopedia of Type Strains, Phase IV (KMG-IV): sequencing the most valuable type-strain genomes for metagenomic binning, comparative biology and taxonomic classification.</title>
        <authorList>
            <person name="Goeker M."/>
        </authorList>
    </citation>
    <scope>NUCLEOTIDE SEQUENCE [LARGE SCALE GENOMIC DNA]</scope>
    <source>
        <strain evidence="1 2">DSM 4006</strain>
    </source>
</reference>
<evidence type="ECO:0008006" key="3">
    <source>
        <dbReference type="Google" id="ProtNLM"/>
    </source>
</evidence>
<dbReference type="EMBL" id="JAUSTP010000063">
    <property type="protein sequence ID" value="MDQ0191619.1"/>
    <property type="molecule type" value="Genomic_DNA"/>
</dbReference>
<gene>
    <name evidence="1" type="ORF">J2S03_003492</name>
</gene>